<proteinExistence type="predicted"/>
<sequence>MVQAGHFEVVLVLNEDQSVLGLVRRDAVLRLAPRLPEAPVRMLPMQRVTEVEPTITLAEARVVLADETFDALLIEKSVLQGWSVLLRENVLGGDEPVFDASLTALTA</sequence>
<gene>
    <name evidence="1" type="ORF">DI536_17030</name>
</gene>
<accession>A0A2W5TFJ9</accession>
<name>A0A2W5TFJ9_9BACT</name>
<dbReference type="Proteomes" id="UP000249061">
    <property type="component" value="Unassembled WGS sequence"/>
</dbReference>
<protein>
    <recommendedName>
        <fullName evidence="3">CBS domain-containing protein</fullName>
    </recommendedName>
</protein>
<evidence type="ECO:0000313" key="1">
    <source>
        <dbReference type="EMBL" id="PZR12023.1"/>
    </source>
</evidence>
<evidence type="ECO:0000313" key="2">
    <source>
        <dbReference type="Proteomes" id="UP000249061"/>
    </source>
</evidence>
<organism evidence="1 2">
    <name type="scientific">Archangium gephyra</name>
    <dbReference type="NCBI Taxonomy" id="48"/>
    <lineage>
        <taxon>Bacteria</taxon>
        <taxon>Pseudomonadati</taxon>
        <taxon>Myxococcota</taxon>
        <taxon>Myxococcia</taxon>
        <taxon>Myxococcales</taxon>
        <taxon>Cystobacterineae</taxon>
        <taxon>Archangiaceae</taxon>
        <taxon>Archangium</taxon>
    </lineage>
</organism>
<dbReference type="AlphaFoldDB" id="A0A2W5TFJ9"/>
<comment type="caution">
    <text evidence="1">The sequence shown here is derived from an EMBL/GenBank/DDBJ whole genome shotgun (WGS) entry which is preliminary data.</text>
</comment>
<evidence type="ECO:0008006" key="3">
    <source>
        <dbReference type="Google" id="ProtNLM"/>
    </source>
</evidence>
<reference evidence="1 2" key="1">
    <citation type="submission" date="2017-08" db="EMBL/GenBank/DDBJ databases">
        <title>Infants hospitalized years apart are colonized by the same room-sourced microbial strains.</title>
        <authorList>
            <person name="Brooks B."/>
            <person name="Olm M.R."/>
            <person name="Firek B.A."/>
            <person name="Baker R."/>
            <person name="Thomas B.C."/>
            <person name="Morowitz M.J."/>
            <person name="Banfield J.F."/>
        </authorList>
    </citation>
    <scope>NUCLEOTIDE SEQUENCE [LARGE SCALE GENOMIC DNA]</scope>
    <source>
        <strain evidence="1">S2_003_000_R2_14</strain>
    </source>
</reference>
<dbReference type="EMBL" id="QFQP01000013">
    <property type="protein sequence ID" value="PZR12023.1"/>
    <property type="molecule type" value="Genomic_DNA"/>
</dbReference>